<evidence type="ECO:0000256" key="1">
    <source>
        <dbReference type="ARBA" id="ARBA00022603"/>
    </source>
</evidence>
<organism evidence="4 5">
    <name type="scientific">Parambassis ranga</name>
    <name type="common">Indian glassy fish</name>
    <dbReference type="NCBI Taxonomy" id="210632"/>
    <lineage>
        <taxon>Eukaryota</taxon>
        <taxon>Metazoa</taxon>
        <taxon>Chordata</taxon>
        <taxon>Craniata</taxon>
        <taxon>Vertebrata</taxon>
        <taxon>Euteleostomi</taxon>
        <taxon>Actinopterygii</taxon>
        <taxon>Neopterygii</taxon>
        <taxon>Teleostei</taxon>
        <taxon>Neoteleostei</taxon>
        <taxon>Acanthomorphata</taxon>
        <taxon>Ovalentaria</taxon>
        <taxon>Ambassidae</taxon>
        <taxon>Parambassis</taxon>
    </lineage>
</organism>
<evidence type="ECO:0000256" key="3">
    <source>
        <dbReference type="SAM" id="MobiDB-lite"/>
    </source>
</evidence>
<dbReference type="CTD" id="79091"/>
<dbReference type="AlphaFoldDB" id="A0A6P7IWY7"/>
<evidence type="ECO:0000313" key="5">
    <source>
        <dbReference type="RefSeq" id="XP_028267369.1"/>
    </source>
</evidence>
<dbReference type="RefSeq" id="XP_028267369.1">
    <property type="nucleotide sequence ID" value="XM_028411568.1"/>
</dbReference>
<gene>
    <name evidence="5" type="primary">mettl22</name>
</gene>
<dbReference type="SUPFAM" id="SSF53335">
    <property type="entry name" value="S-adenosyl-L-methionine-dependent methyltransferases"/>
    <property type="match status" value="1"/>
</dbReference>
<accession>A0A6P7IWY7</accession>
<proteinExistence type="predicted"/>
<dbReference type="InterPro" id="IPR029063">
    <property type="entry name" value="SAM-dependent_MTases_sf"/>
</dbReference>
<dbReference type="Pfam" id="PF10294">
    <property type="entry name" value="Methyltransf_16"/>
    <property type="match status" value="1"/>
</dbReference>
<protein>
    <submittedName>
        <fullName evidence="5">Methyltransferase-like protein 22</fullName>
    </submittedName>
</protein>
<dbReference type="Proteomes" id="UP000515145">
    <property type="component" value="Chromosome 8"/>
</dbReference>
<keyword evidence="1" id="KW-0808">Transferase</keyword>
<keyword evidence="2" id="KW-0949">S-adenosyl-L-methionine</keyword>
<dbReference type="OrthoDB" id="46564at2759"/>
<feature type="compositionally biased region" description="Basic and acidic residues" evidence="3">
    <location>
        <begin position="101"/>
        <end position="119"/>
    </location>
</feature>
<dbReference type="InterPro" id="IPR019410">
    <property type="entry name" value="Methyltransf_16"/>
</dbReference>
<dbReference type="GO" id="GO:0032259">
    <property type="term" value="P:methylation"/>
    <property type="evidence" value="ECO:0007669"/>
    <property type="project" value="UniProtKB-KW"/>
</dbReference>
<dbReference type="FunCoup" id="A0A6P7IWY7">
    <property type="interactions" value="540"/>
</dbReference>
<feature type="compositionally biased region" description="Basic and acidic residues" evidence="3">
    <location>
        <begin position="49"/>
        <end position="81"/>
    </location>
</feature>
<dbReference type="Gene3D" id="3.40.50.150">
    <property type="entry name" value="Vaccinia Virus protein VP39"/>
    <property type="match status" value="1"/>
</dbReference>
<dbReference type="GO" id="GO:0005634">
    <property type="term" value="C:nucleus"/>
    <property type="evidence" value="ECO:0007669"/>
    <property type="project" value="TreeGrafter"/>
</dbReference>
<dbReference type="InParanoid" id="A0A6P7IWY7"/>
<keyword evidence="1" id="KW-0489">Methyltransferase</keyword>
<dbReference type="InterPro" id="IPR038899">
    <property type="entry name" value="METTL22"/>
</dbReference>
<dbReference type="CDD" id="cd02440">
    <property type="entry name" value="AdoMet_MTases"/>
    <property type="match status" value="1"/>
</dbReference>
<reference evidence="5" key="1">
    <citation type="submission" date="2025-08" db="UniProtKB">
        <authorList>
            <consortium name="RefSeq"/>
        </authorList>
    </citation>
    <scope>IDENTIFICATION</scope>
</reference>
<evidence type="ECO:0000256" key="2">
    <source>
        <dbReference type="ARBA" id="ARBA00022691"/>
    </source>
</evidence>
<keyword evidence="4" id="KW-1185">Reference proteome</keyword>
<evidence type="ECO:0000313" key="4">
    <source>
        <dbReference type="Proteomes" id="UP000515145"/>
    </source>
</evidence>
<feature type="region of interest" description="Disordered" evidence="3">
    <location>
        <begin position="49"/>
        <end position="120"/>
    </location>
</feature>
<dbReference type="PANTHER" id="PTHR23108:SF0">
    <property type="entry name" value="METHYLTRANSFERASE-LIKE PROTEIN 22"/>
    <property type="match status" value="1"/>
</dbReference>
<dbReference type="PANTHER" id="PTHR23108">
    <property type="entry name" value="METHYLTRANSFERASE-RELATED"/>
    <property type="match status" value="1"/>
</dbReference>
<name>A0A6P7IWY7_9TELE</name>
<sequence length="397" mass="45242">MDDITFHYDTVLSDVHMLVPNTRHLMTRLNHVGQPVFMSRFKILAERHDNCDTEKGSEKEEEDKTQRETRAKETETTRGSDGEEGGEGNVEALLDEDGDLELTRRPRRNLPEGTDRDPVRPVILKQCGPEVEPEEENADDEAGRCFKDIIRIEHTMATPLEDVGKQVWRGAFLLADFIFSEPDMFRGATVLDLGAGTGLTSIVMATVAKTVYCTDVGEDLLSMCKKNVTLNTHLMEPSGGEVKVRRLDWLEHELCTDADVEFSWTKEEVDDLYDSTSFIIAADVCYDDDLTDALFRTLYQLCSGFSHTCTIFIALEKRMNFTLRHMDVSCEAYNHYVHCLSQLQDLVDGRCSFKVEQLPSDFDQFLQYERIEQLELWKLTSTPLPFEKARSDSPAKP</sequence>
<dbReference type="GeneID" id="114439547"/>
<dbReference type="GO" id="GO:0008276">
    <property type="term" value="F:protein methyltransferase activity"/>
    <property type="evidence" value="ECO:0007669"/>
    <property type="project" value="InterPro"/>
</dbReference>